<evidence type="ECO:0000313" key="1">
    <source>
        <dbReference type="EMBL" id="KAK4649012.1"/>
    </source>
</evidence>
<dbReference type="Proteomes" id="UP001322138">
    <property type="component" value="Unassembled WGS sequence"/>
</dbReference>
<comment type="caution">
    <text evidence="1">The sequence shown here is derived from an EMBL/GenBank/DDBJ whole genome shotgun (WGS) entry which is preliminary data.</text>
</comment>
<dbReference type="EMBL" id="JAFFGZ010000001">
    <property type="protein sequence ID" value="KAK4649012.1"/>
    <property type="molecule type" value="Genomic_DNA"/>
</dbReference>
<dbReference type="RefSeq" id="XP_062737987.1">
    <property type="nucleotide sequence ID" value="XM_062872025.1"/>
</dbReference>
<reference evidence="1 2" key="1">
    <citation type="journal article" date="2023" name="bioRxiv">
        <title>High-quality genome assemblies of four members of thePodospora anserinaspecies complex.</title>
        <authorList>
            <person name="Ament-Velasquez S.L."/>
            <person name="Vogan A.A."/>
            <person name="Wallerman O."/>
            <person name="Hartmann F."/>
            <person name="Gautier V."/>
            <person name="Silar P."/>
            <person name="Giraud T."/>
            <person name="Johannesson H."/>
        </authorList>
    </citation>
    <scope>NUCLEOTIDE SEQUENCE [LARGE SCALE GENOMIC DNA]</scope>
    <source>
        <strain evidence="1 2">CBS 112042</strain>
    </source>
</reference>
<organism evidence="1 2">
    <name type="scientific">Podospora bellae-mahoneyi</name>
    <dbReference type="NCBI Taxonomy" id="2093777"/>
    <lineage>
        <taxon>Eukaryota</taxon>
        <taxon>Fungi</taxon>
        <taxon>Dikarya</taxon>
        <taxon>Ascomycota</taxon>
        <taxon>Pezizomycotina</taxon>
        <taxon>Sordariomycetes</taxon>
        <taxon>Sordariomycetidae</taxon>
        <taxon>Sordariales</taxon>
        <taxon>Podosporaceae</taxon>
        <taxon>Podospora</taxon>
    </lineage>
</organism>
<protein>
    <submittedName>
        <fullName evidence="1">Uncharacterized protein</fullName>
    </submittedName>
</protein>
<dbReference type="GeneID" id="87891103"/>
<keyword evidence="2" id="KW-1185">Reference proteome</keyword>
<sequence>MKPQEKSLLTHELAVWEKHAKGKGREEDEGLVMSWASDTFRAVPTTLSPMSTQPNVPQDRHIEILGRSLACRGPDGQLPFDLPQDRAEASLADPDNRRFWGVMRGTPEIFWESLREIAVMLHSGN</sequence>
<proteinExistence type="predicted"/>
<evidence type="ECO:0000313" key="2">
    <source>
        <dbReference type="Proteomes" id="UP001322138"/>
    </source>
</evidence>
<name>A0ABR0FZY0_9PEZI</name>
<gene>
    <name evidence="1" type="ORF">QC761_0016960</name>
</gene>
<accession>A0ABR0FZY0</accession>